<evidence type="ECO:0000259" key="2">
    <source>
        <dbReference type="Pfam" id="PF01526"/>
    </source>
</evidence>
<proteinExistence type="predicted"/>
<evidence type="ECO:0000256" key="1">
    <source>
        <dbReference type="SAM" id="MobiDB-lite"/>
    </source>
</evidence>
<dbReference type="InterPro" id="IPR002513">
    <property type="entry name" value="Tn3_Tnp_DDE_dom"/>
</dbReference>
<organism evidence="3 4">
    <name type="scientific">Tunturiibacter gelidiferens</name>
    <dbReference type="NCBI Taxonomy" id="3069689"/>
    <lineage>
        <taxon>Bacteria</taxon>
        <taxon>Pseudomonadati</taxon>
        <taxon>Acidobacteriota</taxon>
        <taxon>Terriglobia</taxon>
        <taxon>Terriglobales</taxon>
        <taxon>Acidobacteriaceae</taxon>
        <taxon>Tunturiibacter</taxon>
    </lineage>
</organism>
<keyword evidence="4" id="KW-1185">Reference proteome</keyword>
<evidence type="ECO:0000313" key="4">
    <source>
        <dbReference type="Proteomes" id="UP000535182"/>
    </source>
</evidence>
<name>A0A9X0U2C7_9BACT</name>
<feature type="compositionally biased region" description="Polar residues" evidence="1">
    <location>
        <begin position="153"/>
        <end position="166"/>
    </location>
</feature>
<dbReference type="GO" id="GO:0006313">
    <property type="term" value="P:DNA transposition"/>
    <property type="evidence" value="ECO:0007669"/>
    <property type="project" value="InterPro"/>
</dbReference>
<feature type="domain" description="Tn3 transposase DDE" evidence="2">
    <location>
        <begin position="3"/>
        <end position="53"/>
    </location>
</feature>
<feature type="region of interest" description="Disordered" evidence="1">
    <location>
        <begin position="123"/>
        <end position="166"/>
    </location>
</feature>
<evidence type="ECO:0000313" key="3">
    <source>
        <dbReference type="EMBL" id="MBB5326770.1"/>
    </source>
</evidence>
<dbReference type="Proteomes" id="UP000535182">
    <property type="component" value="Unassembled WGS sequence"/>
</dbReference>
<dbReference type="EMBL" id="JACHEB010000001">
    <property type="protein sequence ID" value="MBB5326770.1"/>
    <property type="molecule type" value="Genomic_DNA"/>
</dbReference>
<sequence>MGYPRQNGLAVALRELGRIERTLSSSWIGCKSVELRRRVHTGLNKGEAAMRLTEPCSSPSWRDPRPQLRAAAMSRQRAHLGHSRHHVVEHRLPRTSHQRTTRKRAYRRPCAPETLVSARMGAHQPYRRLPMAETPQDSVRASSGLCDRPNIRSGPSVSGPTRSASA</sequence>
<reference evidence="3 4" key="1">
    <citation type="submission" date="2020-08" db="EMBL/GenBank/DDBJ databases">
        <title>Genomic Encyclopedia of Type Strains, Phase IV (KMG-V): Genome sequencing to study the core and pangenomes of soil and plant-associated prokaryotes.</title>
        <authorList>
            <person name="Whitman W."/>
        </authorList>
    </citation>
    <scope>NUCLEOTIDE SEQUENCE [LARGE SCALE GENOMIC DNA]</scope>
    <source>
        <strain evidence="3 4">X5P2</strain>
    </source>
</reference>
<gene>
    <name evidence="3" type="ORF">HDF14_000364</name>
</gene>
<dbReference type="Pfam" id="PF01526">
    <property type="entry name" value="DDE_Tnp_Tn3"/>
    <property type="match status" value="1"/>
</dbReference>
<accession>A0A9X0U2C7</accession>
<dbReference type="GO" id="GO:0004803">
    <property type="term" value="F:transposase activity"/>
    <property type="evidence" value="ECO:0007669"/>
    <property type="project" value="InterPro"/>
</dbReference>
<comment type="caution">
    <text evidence="3">The sequence shown here is derived from an EMBL/GenBank/DDBJ whole genome shotgun (WGS) entry which is preliminary data.</text>
</comment>
<protein>
    <recommendedName>
        <fullName evidence="2">Tn3 transposase DDE domain-containing protein</fullName>
    </recommendedName>
</protein>
<dbReference type="AlphaFoldDB" id="A0A9X0U2C7"/>